<sequence length="76" mass="8564">MMKTPFSSEFSGEAVLEFGDADFMILKPGAFVRCAITGEEIPLQDLRYWSAELQEAYKDGYASAERWKSVHAEPGR</sequence>
<accession>A0ABU7LN49</accession>
<evidence type="ECO:0000313" key="1">
    <source>
        <dbReference type="EMBL" id="MEE2525353.1"/>
    </source>
</evidence>
<dbReference type="Pfam" id="PF09866">
    <property type="entry name" value="DUF2093"/>
    <property type="match status" value="1"/>
</dbReference>
<dbReference type="Proteomes" id="UP001354971">
    <property type="component" value="Unassembled WGS sequence"/>
</dbReference>
<keyword evidence="2" id="KW-1185">Reference proteome</keyword>
<name>A0ABU7LN49_9PROT</name>
<evidence type="ECO:0000313" key="2">
    <source>
        <dbReference type="Proteomes" id="UP001354971"/>
    </source>
</evidence>
<gene>
    <name evidence="1" type="ORF">V0U79_03170</name>
</gene>
<comment type="caution">
    <text evidence="1">The sequence shown here is derived from an EMBL/GenBank/DDBJ whole genome shotgun (WGS) entry which is preliminary data.</text>
</comment>
<organism evidence="1 2">
    <name type="scientific">Hyphobacterium lacteum</name>
    <dbReference type="NCBI Taxonomy" id="3116575"/>
    <lineage>
        <taxon>Bacteria</taxon>
        <taxon>Pseudomonadati</taxon>
        <taxon>Pseudomonadota</taxon>
        <taxon>Alphaproteobacteria</taxon>
        <taxon>Maricaulales</taxon>
        <taxon>Maricaulaceae</taxon>
        <taxon>Hyphobacterium</taxon>
    </lineage>
</organism>
<protein>
    <submittedName>
        <fullName evidence="1">DUF2093 domain-containing protein</fullName>
    </submittedName>
</protein>
<dbReference type="EMBL" id="JAZDRP010000002">
    <property type="protein sequence ID" value="MEE2525353.1"/>
    <property type="molecule type" value="Genomic_DNA"/>
</dbReference>
<proteinExistence type="predicted"/>
<dbReference type="InterPro" id="IPR018661">
    <property type="entry name" value="DUF2093"/>
</dbReference>
<reference evidence="1 2" key="1">
    <citation type="submission" date="2024-01" db="EMBL/GenBank/DDBJ databases">
        <title>Hyphobacterium bacterium isolated from marine sediment.</title>
        <authorList>
            <person name="Zhao S."/>
        </authorList>
    </citation>
    <scope>NUCLEOTIDE SEQUENCE [LARGE SCALE GENOMIC DNA]</scope>
    <source>
        <strain evidence="2">HN65</strain>
    </source>
</reference>
<dbReference type="RefSeq" id="WP_330198016.1">
    <property type="nucleotide sequence ID" value="NZ_JAZDRP010000002.1"/>
</dbReference>